<name>A0ABY4CWD4_9BACT</name>
<keyword evidence="1" id="KW-0472">Membrane</keyword>
<feature type="transmembrane region" description="Helical" evidence="1">
    <location>
        <begin position="12"/>
        <end position="36"/>
    </location>
</feature>
<keyword evidence="3" id="KW-1185">Reference proteome</keyword>
<evidence type="ECO:0000256" key="1">
    <source>
        <dbReference type="SAM" id="Phobius"/>
    </source>
</evidence>
<organism evidence="2 3">
    <name type="scientific">Hymenobacter tibetensis</name>
    <dbReference type="NCBI Taxonomy" id="497967"/>
    <lineage>
        <taxon>Bacteria</taxon>
        <taxon>Pseudomonadati</taxon>
        <taxon>Bacteroidota</taxon>
        <taxon>Cytophagia</taxon>
        <taxon>Cytophagales</taxon>
        <taxon>Hymenobacteraceae</taxon>
        <taxon>Hymenobacter</taxon>
    </lineage>
</organism>
<reference evidence="2 3" key="1">
    <citation type="submission" date="2022-03" db="EMBL/GenBank/DDBJ databases">
        <title>Hymenobactersp. isolated from the air.</title>
        <authorList>
            <person name="Won M."/>
            <person name="Kwon S.-W."/>
        </authorList>
    </citation>
    <scope>NUCLEOTIDE SEQUENCE [LARGE SCALE GENOMIC DNA]</scope>
    <source>
        <strain evidence="2 3">KACC 21982</strain>
    </source>
</reference>
<gene>
    <name evidence="2" type="ORF">MTX78_20945</name>
</gene>
<protein>
    <submittedName>
        <fullName evidence="2">Uncharacterized protein</fullName>
    </submittedName>
</protein>
<evidence type="ECO:0000313" key="2">
    <source>
        <dbReference type="EMBL" id="UOG74571.1"/>
    </source>
</evidence>
<evidence type="ECO:0000313" key="3">
    <source>
        <dbReference type="Proteomes" id="UP000831113"/>
    </source>
</evidence>
<dbReference type="Proteomes" id="UP000831113">
    <property type="component" value="Chromosome"/>
</dbReference>
<keyword evidence="1" id="KW-0812">Transmembrane</keyword>
<accession>A0ABY4CWD4</accession>
<proteinExistence type="predicted"/>
<keyword evidence="1" id="KW-1133">Transmembrane helix</keyword>
<sequence>MFVTLLLFMGDIGATELLTIMSLLLILILAAIWRLLRPAKHTVIVQPPTASFSVADELQKLEQLR</sequence>
<dbReference type="EMBL" id="CP094669">
    <property type="protein sequence ID" value="UOG74571.1"/>
    <property type="molecule type" value="Genomic_DNA"/>
</dbReference>
<dbReference type="RefSeq" id="WP_243798036.1">
    <property type="nucleotide sequence ID" value="NZ_CP094669.1"/>
</dbReference>